<dbReference type="InterPro" id="IPR000421">
    <property type="entry name" value="FA58C"/>
</dbReference>
<comment type="catalytic activity">
    <reaction evidence="8">
        <text>apo-[ACP] + acetyl-CoA = acetyl-[ACP] + adenosine 3',5'-bisphosphate + H(+)</text>
        <dbReference type="Rhea" id="RHEA:46564"/>
        <dbReference type="Rhea" id="RHEA-COMP:9621"/>
        <dbReference type="Rhea" id="RHEA-COMP:9690"/>
        <dbReference type="ChEBI" id="CHEBI:15378"/>
        <dbReference type="ChEBI" id="CHEBI:29999"/>
        <dbReference type="ChEBI" id="CHEBI:57288"/>
        <dbReference type="ChEBI" id="CHEBI:58343"/>
        <dbReference type="ChEBI" id="CHEBI:78446"/>
    </reaction>
    <physiologicalReaction direction="left-to-right" evidence="8">
        <dbReference type="Rhea" id="RHEA:46565"/>
    </physiologicalReaction>
</comment>
<dbReference type="PANTHER" id="PTHR12215">
    <property type="entry name" value="PHOSPHOPANTETHEINE TRANSFERASE"/>
    <property type="match status" value="1"/>
</dbReference>
<comment type="similarity">
    <text evidence="1">Belongs to the P-Pant transferase superfamily. AcpS family.</text>
</comment>
<protein>
    <recommendedName>
        <fullName evidence="3">L-aminoadipate-semialdehyde dehydrogenase-phosphopantetheinyl transferase</fullName>
        <ecNumber evidence="2">2.7.8.7</ecNumber>
    </recommendedName>
    <alternativeName>
        <fullName evidence="5">4'-phosphopantetheinyl transferase</fullName>
    </alternativeName>
    <alternativeName>
        <fullName evidence="6">Alpha-aminoadipic semialdehyde dehydrogenase-phosphopantetheinyl transferase</fullName>
    </alternativeName>
</protein>
<dbReference type="InterPro" id="IPR008979">
    <property type="entry name" value="Galactose-bd-like_sf"/>
</dbReference>
<dbReference type="InterPro" id="IPR037143">
    <property type="entry name" value="4-PPantetheinyl_Trfase_dom_sf"/>
</dbReference>
<dbReference type="InterPro" id="IPR055066">
    <property type="entry name" value="AASDHPPT_N"/>
</dbReference>
<evidence type="ECO:0000256" key="5">
    <source>
        <dbReference type="ARBA" id="ARBA00030484"/>
    </source>
</evidence>
<comment type="catalytic activity">
    <reaction evidence="7">
        <text>apo-[ACP] + CoA = holo-[ACP] + adenosine 3',5'-bisphosphate + H(+)</text>
        <dbReference type="Rhea" id="RHEA:12068"/>
        <dbReference type="Rhea" id="RHEA-COMP:9685"/>
        <dbReference type="Rhea" id="RHEA-COMP:9690"/>
        <dbReference type="ChEBI" id="CHEBI:15378"/>
        <dbReference type="ChEBI" id="CHEBI:29999"/>
        <dbReference type="ChEBI" id="CHEBI:57287"/>
        <dbReference type="ChEBI" id="CHEBI:58343"/>
        <dbReference type="ChEBI" id="CHEBI:64479"/>
        <dbReference type="EC" id="2.7.8.7"/>
    </reaction>
    <physiologicalReaction direction="left-to-right" evidence="7">
        <dbReference type="Rhea" id="RHEA:12069"/>
    </physiologicalReaction>
</comment>
<dbReference type="EnsemblMetazoa" id="GAUT004824-RA">
    <property type="protein sequence ID" value="GAUT004824-PA"/>
    <property type="gene ID" value="GAUT004824"/>
</dbReference>
<dbReference type="FunFam" id="3.90.470.20:FF:000003">
    <property type="entry name" value="L-aminoadipate-semialdehyde dehydrogenase-phosphopantetheinyl transferase"/>
    <property type="match status" value="1"/>
</dbReference>
<feature type="chain" id="PRO_5008398503" description="L-aminoadipate-semialdehyde dehydrogenase-phosphopantetheinyl transferase" evidence="9">
    <location>
        <begin position="27"/>
        <end position="447"/>
    </location>
</feature>
<evidence type="ECO:0000256" key="6">
    <source>
        <dbReference type="ARBA" id="ARBA00033443"/>
    </source>
</evidence>
<dbReference type="Gene3D" id="2.60.120.260">
    <property type="entry name" value="Galactose-binding domain-like"/>
    <property type="match status" value="1"/>
</dbReference>
<keyword evidence="9" id="KW-0732">Signal</keyword>
<dbReference type="InterPro" id="IPR050559">
    <property type="entry name" value="P-Pant_transferase_sf"/>
</dbReference>
<feature type="signal peptide" evidence="9">
    <location>
        <begin position="1"/>
        <end position="26"/>
    </location>
</feature>
<dbReference type="PROSITE" id="PS50022">
    <property type="entry name" value="FA58C_3"/>
    <property type="match status" value="1"/>
</dbReference>
<evidence type="ECO:0000256" key="9">
    <source>
        <dbReference type="SAM" id="SignalP"/>
    </source>
</evidence>
<dbReference type="STRING" id="7395.A0A1A9UH91"/>
<dbReference type="EC" id="2.7.8.7" evidence="2"/>
<feature type="domain" description="F5/8 type C" evidence="10">
    <location>
        <begin position="350"/>
        <end position="447"/>
    </location>
</feature>
<dbReference type="Proteomes" id="UP000078200">
    <property type="component" value="Unassembled WGS sequence"/>
</dbReference>
<organism evidence="11 12">
    <name type="scientific">Glossina austeni</name>
    <name type="common">Savannah tsetse fly</name>
    <dbReference type="NCBI Taxonomy" id="7395"/>
    <lineage>
        <taxon>Eukaryota</taxon>
        <taxon>Metazoa</taxon>
        <taxon>Ecdysozoa</taxon>
        <taxon>Arthropoda</taxon>
        <taxon>Hexapoda</taxon>
        <taxon>Insecta</taxon>
        <taxon>Pterygota</taxon>
        <taxon>Neoptera</taxon>
        <taxon>Endopterygota</taxon>
        <taxon>Diptera</taxon>
        <taxon>Brachycera</taxon>
        <taxon>Muscomorpha</taxon>
        <taxon>Hippoboscoidea</taxon>
        <taxon>Glossinidae</taxon>
        <taxon>Glossina</taxon>
    </lineage>
</organism>
<dbReference type="PANTHER" id="PTHR12215:SF10">
    <property type="entry name" value="L-AMINOADIPATE-SEMIALDEHYDE DEHYDROGENASE-PHOSPHOPANTETHEINYL TRANSFERASE"/>
    <property type="match status" value="1"/>
</dbReference>
<evidence type="ECO:0000256" key="7">
    <source>
        <dbReference type="ARBA" id="ARBA00048641"/>
    </source>
</evidence>
<evidence type="ECO:0000256" key="3">
    <source>
        <dbReference type="ARBA" id="ARBA00016301"/>
    </source>
</evidence>
<dbReference type="GO" id="GO:0000287">
    <property type="term" value="F:magnesium ion binding"/>
    <property type="evidence" value="ECO:0007669"/>
    <property type="project" value="InterPro"/>
</dbReference>
<proteinExistence type="inferred from homology"/>
<dbReference type="GO" id="GO:0005829">
    <property type="term" value="C:cytosol"/>
    <property type="evidence" value="ECO:0007669"/>
    <property type="project" value="TreeGrafter"/>
</dbReference>
<dbReference type="Pfam" id="PF01648">
    <property type="entry name" value="ACPS"/>
    <property type="match status" value="1"/>
</dbReference>
<reference evidence="11" key="1">
    <citation type="submission" date="2020-05" db="UniProtKB">
        <authorList>
            <consortium name="EnsemblMetazoa"/>
        </authorList>
    </citation>
    <scope>IDENTIFICATION</scope>
    <source>
        <strain evidence="11">TTRI</strain>
    </source>
</reference>
<sequence>MWKLVLTNILLSSVVLLMPIIGSANAGSYNDYFSDYECSTPLLDNAVLTATSALNDRGPEKAKLNGKFYLYSVVLKWAFDLNTWTPTLTQLAQAVSVVQPEERVRLLKFHFIDDFLSSLVGRLLMRRYVSLCTGLAYDSIAFSRDVRGKPYWLRDEAKDTHHLSFNVSHQGSFVVLCGIYKCSAEIVDFGVGVDVMKLEYSGGKDLHHFFHIMRNKFSDTEWRCIKQSRNNRHDQIKAFMRHWCLKEAYVKELGVGITIDLQKISFGLDNGVELTYENSPLTGTTLKLNGVPMHNWYFEEHMLSADYCAAVAFRSCRPEAGKFELLETSQLLKSFLVVSFDDEIMEYSGTSWSAKNSDFDQRLIIDLGNVKNVTHIALQGRSRTDEFVTEYSISYGITDLEFADYKEPGGNVKYSDDGEYWRSYVNPSSEPQVIRFLNNIYTYIKYF</sequence>
<dbReference type="Pfam" id="PF00754">
    <property type="entry name" value="F5_F8_type_C"/>
    <property type="match status" value="1"/>
</dbReference>
<evidence type="ECO:0000256" key="4">
    <source>
        <dbReference type="ARBA" id="ARBA00022679"/>
    </source>
</evidence>
<dbReference type="VEuPathDB" id="VectorBase:GAUT004824"/>
<evidence type="ECO:0000313" key="12">
    <source>
        <dbReference type="Proteomes" id="UP000078200"/>
    </source>
</evidence>
<evidence type="ECO:0000256" key="2">
    <source>
        <dbReference type="ARBA" id="ARBA00013172"/>
    </source>
</evidence>
<evidence type="ECO:0000256" key="8">
    <source>
        <dbReference type="ARBA" id="ARBA00048794"/>
    </source>
</evidence>
<dbReference type="GO" id="GO:0019878">
    <property type="term" value="P:lysine biosynthetic process via aminoadipic acid"/>
    <property type="evidence" value="ECO:0007669"/>
    <property type="project" value="TreeGrafter"/>
</dbReference>
<dbReference type="SUPFAM" id="SSF49785">
    <property type="entry name" value="Galactose-binding domain-like"/>
    <property type="match status" value="1"/>
</dbReference>
<keyword evidence="12" id="KW-1185">Reference proteome</keyword>
<dbReference type="Pfam" id="PF22624">
    <property type="entry name" value="AASDHPPT_N"/>
    <property type="match status" value="1"/>
</dbReference>
<dbReference type="AlphaFoldDB" id="A0A1A9UH91"/>
<dbReference type="InterPro" id="IPR008278">
    <property type="entry name" value="4-PPantetheinyl_Trfase_dom"/>
</dbReference>
<accession>A0A1A9UH91</accession>
<dbReference type="Gene3D" id="3.90.470.20">
    <property type="entry name" value="4'-phosphopantetheinyl transferase domain"/>
    <property type="match status" value="2"/>
</dbReference>
<evidence type="ECO:0000256" key="1">
    <source>
        <dbReference type="ARBA" id="ARBA00006195"/>
    </source>
</evidence>
<keyword evidence="4" id="KW-0808">Transferase</keyword>
<dbReference type="GO" id="GO:0008897">
    <property type="term" value="F:holo-[acyl-carrier-protein] synthase activity"/>
    <property type="evidence" value="ECO:0007669"/>
    <property type="project" value="UniProtKB-EC"/>
</dbReference>
<dbReference type="FunFam" id="3.90.470.20:FF:000026">
    <property type="entry name" value="YALI0E09306p"/>
    <property type="match status" value="1"/>
</dbReference>
<evidence type="ECO:0000259" key="10">
    <source>
        <dbReference type="PROSITE" id="PS50022"/>
    </source>
</evidence>
<name>A0A1A9UH91_GLOAU</name>
<dbReference type="SUPFAM" id="SSF56214">
    <property type="entry name" value="4'-phosphopantetheinyl transferase"/>
    <property type="match status" value="2"/>
</dbReference>
<evidence type="ECO:0000313" key="11">
    <source>
        <dbReference type="EnsemblMetazoa" id="GAUT004824-PA"/>
    </source>
</evidence>